<dbReference type="PANTHER" id="PTHR12046">
    <property type="entry name" value="HISTONE ACETYLTRANSFERASE TYPE B CATALYTIC SUBUNIT"/>
    <property type="match status" value="1"/>
</dbReference>
<dbReference type="GO" id="GO:0000781">
    <property type="term" value="C:chromosome, telomeric region"/>
    <property type="evidence" value="ECO:0007669"/>
    <property type="project" value="GOC"/>
</dbReference>
<dbReference type="Gene3D" id="3.90.360.10">
    <property type="entry name" value="Histone acetyl transferase 1 (HAT1), N-terminal domain"/>
    <property type="match status" value="1"/>
</dbReference>
<dbReference type="InterPro" id="IPR037113">
    <property type="entry name" value="Hat1_N_sf"/>
</dbReference>
<feature type="region of interest" description="Disordered" evidence="6">
    <location>
        <begin position="1"/>
        <end position="75"/>
    </location>
</feature>
<dbReference type="Gene3D" id="3.40.630.30">
    <property type="match status" value="1"/>
</dbReference>
<evidence type="ECO:0000313" key="9">
    <source>
        <dbReference type="Proteomes" id="UP000009168"/>
    </source>
</evidence>
<dbReference type="OMA" id="WTCDAND"/>
<dbReference type="EC" id="2.3.1.48" evidence="2"/>
<dbReference type="RefSeq" id="XP_001014671.1">
    <property type="nucleotide sequence ID" value="XM_001014671.1"/>
</dbReference>
<feature type="compositionally biased region" description="Acidic residues" evidence="6">
    <location>
        <begin position="50"/>
        <end position="74"/>
    </location>
</feature>
<feature type="domain" description="Histone acetyl transferase HAT1 N-terminal" evidence="7">
    <location>
        <begin position="84"/>
        <end position="236"/>
    </location>
</feature>
<evidence type="ECO:0000256" key="2">
    <source>
        <dbReference type="ARBA" id="ARBA00013184"/>
    </source>
</evidence>
<dbReference type="SMR" id="Q23DL5"/>
<dbReference type="GO" id="GO:0031509">
    <property type="term" value="P:subtelomeric heterochromatin formation"/>
    <property type="evidence" value="ECO:0007669"/>
    <property type="project" value="InterPro"/>
</dbReference>
<protein>
    <recommendedName>
        <fullName evidence="2">histone acetyltransferase</fullName>
        <ecNumber evidence="2">2.3.1.48</ecNumber>
    </recommendedName>
</protein>
<accession>Q23DL5</accession>
<comment type="similarity">
    <text evidence="1">Belongs to the HAT1 family.</text>
</comment>
<dbReference type="GeneID" id="7842589"/>
<evidence type="ECO:0000256" key="1">
    <source>
        <dbReference type="ARBA" id="ARBA00010543"/>
    </source>
</evidence>
<dbReference type="Pfam" id="PF10394">
    <property type="entry name" value="Hat1_N"/>
    <property type="match status" value="1"/>
</dbReference>
<keyword evidence="4" id="KW-0012">Acyltransferase</keyword>
<proteinExistence type="inferred from homology"/>
<dbReference type="STRING" id="312017.Q23DL5"/>
<dbReference type="EMBL" id="GG662712">
    <property type="protein sequence ID" value="EAR94632.1"/>
    <property type="molecule type" value="Genomic_DNA"/>
</dbReference>
<dbReference type="AlphaFoldDB" id="Q23DL5"/>
<dbReference type="InterPro" id="IPR016181">
    <property type="entry name" value="Acyl_CoA_acyltransferase"/>
</dbReference>
<sequence>MSDKKNQKIDLSQFEGPDGMQKLMKLAMEFQENEKQQKGQKKNKKKVDQDLGEDGDANSQAENDDDGDDDEEEEIKAREGCSLAYDALNIKFVQEENDLNPLFKKNMLFKPNYVHQIYGQEEEIEGYEDLQINIYMLSGSLHTLVEYSYGKKMKQHEDFLQKLRDNCFVSDFCLKRKEFNQHMAKEKSFKPIGDKFKEITAKNGEKFEIYYCNTQKHPEFSEYKKRMQVFAKFFIEVGSYIEDNEYWHHFLIFHVDQNGMYTFAGFTNKYEYMFNINKSRHQISQIVILPIFQRLGLATELLNCHYKTAQEDSKCLELTVEDPSPEFQIVRDIIETKLVIDGKFWQWFEAIRPKTIRGILQLEGIQISHQQEITQATKIPKYQIQRIFEILMLSKLDQSNKQVMDRYRGHFIKYRKDVNEVRTQRKVPYIIFDNKAVKIDVQAIIEQKKQLEPNDAFYLEEYEQTLEQYNNVIQKLKI</sequence>
<evidence type="ECO:0000256" key="4">
    <source>
        <dbReference type="ARBA" id="ARBA00023315"/>
    </source>
</evidence>
<evidence type="ECO:0000313" key="8">
    <source>
        <dbReference type="EMBL" id="EAR94632.1"/>
    </source>
</evidence>
<keyword evidence="9" id="KW-1185">Reference proteome</keyword>
<name>Q23DL5_TETTS</name>
<dbReference type="eggNOG" id="KOG2696">
    <property type="taxonomic scope" value="Eukaryota"/>
</dbReference>
<dbReference type="HOGENOM" id="CLU_036024_0_0_1"/>
<dbReference type="OrthoDB" id="10253098at2759"/>
<dbReference type="Proteomes" id="UP000009168">
    <property type="component" value="Unassembled WGS sequence"/>
</dbReference>
<dbReference type="InterPro" id="IPR019467">
    <property type="entry name" value="Hat1_N"/>
</dbReference>
<dbReference type="GO" id="GO:0005634">
    <property type="term" value="C:nucleus"/>
    <property type="evidence" value="ECO:0007669"/>
    <property type="project" value="InterPro"/>
</dbReference>
<keyword evidence="3 8" id="KW-0808">Transferase</keyword>
<gene>
    <name evidence="8" type="ORF">TTHERM_00046760</name>
</gene>
<dbReference type="InParanoid" id="Q23DL5"/>
<dbReference type="InterPro" id="IPR017380">
    <property type="entry name" value="Hist_AcTrfase_B-typ_cat-su"/>
</dbReference>
<evidence type="ECO:0000259" key="7">
    <source>
        <dbReference type="Pfam" id="PF10394"/>
    </source>
</evidence>
<evidence type="ECO:0000256" key="3">
    <source>
        <dbReference type="ARBA" id="ARBA00022679"/>
    </source>
</evidence>
<comment type="catalytic activity">
    <reaction evidence="5">
        <text>L-lysyl-[protein] + acetyl-CoA = N(6)-acetyl-L-lysyl-[protein] + CoA + H(+)</text>
        <dbReference type="Rhea" id="RHEA:45948"/>
        <dbReference type="Rhea" id="RHEA-COMP:9752"/>
        <dbReference type="Rhea" id="RHEA-COMP:10731"/>
        <dbReference type="ChEBI" id="CHEBI:15378"/>
        <dbReference type="ChEBI" id="CHEBI:29969"/>
        <dbReference type="ChEBI" id="CHEBI:57287"/>
        <dbReference type="ChEBI" id="CHEBI:57288"/>
        <dbReference type="ChEBI" id="CHEBI:61930"/>
        <dbReference type="EC" id="2.3.1.48"/>
    </reaction>
</comment>
<dbReference type="GO" id="GO:0004402">
    <property type="term" value="F:histone acetyltransferase activity"/>
    <property type="evidence" value="ECO:0007669"/>
    <property type="project" value="InterPro"/>
</dbReference>
<dbReference type="SUPFAM" id="SSF55729">
    <property type="entry name" value="Acyl-CoA N-acyltransferases (Nat)"/>
    <property type="match status" value="1"/>
</dbReference>
<dbReference type="KEGG" id="tet:TTHERM_00046760"/>
<evidence type="ECO:0000256" key="5">
    <source>
        <dbReference type="ARBA" id="ARBA00048017"/>
    </source>
</evidence>
<organism evidence="8 9">
    <name type="scientific">Tetrahymena thermophila (strain SB210)</name>
    <dbReference type="NCBI Taxonomy" id="312017"/>
    <lineage>
        <taxon>Eukaryota</taxon>
        <taxon>Sar</taxon>
        <taxon>Alveolata</taxon>
        <taxon>Ciliophora</taxon>
        <taxon>Intramacronucleata</taxon>
        <taxon>Oligohymenophorea</taxon>
        <taxon>Hymenostomatida</taxon>
        <taxon>Tetrahymenina</taxon>
        <taxon>Tetrahymenidae</taxon>
        <taxon>Tetrahymena</taxon>
    </lineage>
</organism>
<evidence type="ECO:0000256" key="6">
    <source>
        <dbReference type="SAM" id="MobiDB-lite"/>
    </source>
</evidence>
<reference evidence="9" key="1">
    <citation type="journal article" date="2006" name="PLoS Biol.">
        <title>Macronuclear genome sequence of the ciliate Tetrahymena thermophila, a model eukaryote.</title>
        <authorList>
            <person name="Eisen J.A."/>
            <person name="Coyne R.S."/>
            <person name="Wu M."/>
            <person name="Wu D."/>
            <person name="Thiagarajan M."/>
            <person name="Wortman J.R."/>
            <person name="Badger J.H."/>
            <person name="Ren Q."/>
            <person name="Amedeo P."/>
            <person name="Jones K.M."/>
            <person name="Tallon L.J."/>
            <person name="Delcher A.L."/>
            <person name="Salzberg S.L."/>
            <person name="Silva J.C."/>
            <person name="Haas B.J."/>
            <person name="Majoros W.H."/>
            <person name="Farzad M."/>
            <person name="Carlton J.M."/>
            <person name="Smith R.K. Jr."/>
            <person name="Garg J."/>
            <person name="Pearlman R.E."/>
            <person name="Karrer K.M."/>
            <person name="Sun L."/>
            <person name="Manning G."/>
            <person name="Elde N.C."/>
            <person name="Turkewitz A.P."/>
            <person name="Asai D.J."/>
            <person name="Wilkes D.E."/>
            <person name="Wang Y."/>
            <person name="Cai H."/>
            <person name="Collins K."/>
            <person name="Stewart B.A."/>
            <person name="Lee S.R."/>
            <person name="Wilamowska K."/>
            <person name="Weinberg Z."/>
            <person name="Ruzzo W.L."/>
            <person name="Wloga D."/>
            <person name="Gaertig J."/>
            <person name="Frankel J."/>
            <person name="Tsao C.-C."/>
            <person name="Gorovsky M.A."/>
            <person name="Keeling P.J."/>
            <person name="Waller R.F."/>
            <person name="Patron N.J."/>
            <person name="Cherry J.M."/>
            <person name="Stover N.A."/>
            <person name="Krieger C.J."/>
            <person name="del Toro C."/>
            <person name="Ryder H.F."/>
            <person name="Williamson S.C."/>
            <person name="Barbeau R.A."/>
            <person name="Hamilton E.P."/>
            <person name="Orias E."/>
        </authorList>
    </citation>
    <scope>NUCLEOTIDE SEQUENCE [LARGE SCALE GENOMIC DNA]</scope>
    <source>
        <strain evidence="9">SB210</strain>
    </source>
</reference>